<dbReference type="Proteomes" id="UP000721844">
    <property type="component" value="Unassembled WGS sequence"/>
</dbReference>
<dbReference type="RefSeq" id="WP_227307125.1">
    <property type="nucleotide sequence ID" value="NZ_JAESVA010000003.1"/>
</dbReference>
<sequence>MDASTSILPAPHQLDQRHVEGAKLFANRQAMIKGLGIPVDGVIAEVGVALGDFSEFLIDTLKPRTFVAMDLWQLHEHQTVWGRPAAEVFGGLTQAQFFEERFRDRGDLIRLESGESAESLWRQADESFDMIYVDAGHDYENARKDAEAALAKIKRDGTIIFNDYIMYDHLAHSSYGVVHVVNQLVVEQGWSVVGFALAPQMFCDIALRRKI</sequence>
<evidence type="ECO:0000313" key="1">
    <source>
        <dbReference type="EMBL" id="MCB8880465.1"/>
    </source>
</evidence>
<dbReference type="AlphaFoldDB" id="A0A963Z0J5"/>
<evidence type="ECO:0000313" key="2">
    <source>
        <dbReference type="Proteomes" id="UP000721844"/>
    </source>
</evidence>
<comment type="caution">
    <text evidence="1">The sequence shown here is derived from an EMBL/GenBank/DDBJ whole genome shotgun (WGS) entry which is preliminary data.</text>
</comment>
<dbReference type="SUPFAM" id="SSF53335">
    <property type="entry name" value="S-adenosyl-L-methionine-dependent methyltransferases"/>
    <property type="match status" value="1"/>
</dbReference>
<dbReference type="InterPro" id="IPR029063">
    <property type="entry name" value="SAM-dependent_MTases_sf"/>
</dbReference>
<protein>
    <submittedName>
        <fullName evidence="1">Class I SAM-dependent methyltransferase</fullName>
    </submittedName>
</protein>
<accession>A0A963Z0J5</accession>
<gene>
    <name evidence="1" type="ORF">ACELLULO517_09495</name>
</gene>
<reference evidence="1 2" key="1">
    <citation type="journal article" date="2021" name="Microorganisms">
        <title>Acidisoma silvae sp. nov. and Acidisomacellulosilytica sp. nov., Two Acidophilic Bacteria Isolated from Decaying Wood, Hydrolyzing Cellulose and Producing Poly-3-hydroxybutyrate.</title>
        <authorList>
            <person name="Mieszkin S."/>
            <person name="Pouder E."/>
            <person name="Uroz S."/>
            <person name="Simon-Colin C."/>
            <person name="Alain K."/>
        </authorList>
    </citation>
    <scope>NUCLEOTIDE SEQUENCE [LARGE SCALE GENOMIC DNA]</scope>
    <source>
        <strain evidence="1 2">HW T5.17</strain>
    </source>
</reference>
<dbReference type="EMBL" id="JAESVA010000003">
    <property type="protein sequence ID" value="MCB8880465.1"/>
    <property type="molecule type" value="Genomic_DNA"/>
</dbReference>
<dbReference type="GO" id="GO:0032259">
    <property type="term" value="P:methylation"/>
    <property type="evidence" value="ECO:0007669"/>
    <property type="project" value="UniProtKB-KW"/>
</dbReference>
<name>A0A963Z0J5_9PROT</name>
<dbReference type="Gene3D" id="3.40.50.150">
    <property type="entry name" value="Vaccinia Virus protein VP39"/>
    <property type="match status" value="1"/>
</dbReference>
<dbReference type="Pfam" id="PF13578">
    <property type="entry name" value="Methyltransf_24"/>
    <property type="match status" value="1"/>
</dbReference>
<dbReference type="GO" id="GO:0008168">
    <property type="term" value="F:methyltransferase activity"/>
    <property type="evidence" value="ECO:0007669"/>
    <property type="project" value="UniProtKB-KW"/>
</dbReference>
<keyword evidence="1" id="KW-0808">Transferase</keyword>
<keyword evidence="1" id="KW-0489">Methyltransferase</keyword>
<proteinExistence type="predicted"/>
<keyword evidence="2" id="KW-1185">Reference proteome</keyword>
<organism evidence="1 2">
    <name type="scientific">Acidisoma cellulosilyticum</name>
    <dbReference type="NCBI Taxonomy" id="2802395"/>
    <lineage>
        <taxon>Bacteria</taxon>
        <taxon>Pseudomonadati</taxon>
        <taxon>Pseudomonadota</taxon>
        <taxon>Alphaproteobacteria</taxon>
        <taxon>Acetobacterales</taxon>
        <taxon>Acidocellaceae</taxon>
        <taxon>Acidisoma</taxon>
    </lineage>
</organism>